<keyword evidence="3" id="KW-1185">Reference proteome</keyword>
<feature type="region of interest" description="Disordered" evidence="1">
    <location>
        <begin position="272"/>
        <end position="381"/>
    </location>
</feature>
<dbReference type="EMBL" id="BMAO01026540">
    <property type="protein sequence ID" value="GFR10463.1"/>
    <property type="molecule type" value="Genomic_DNA"/>
</dbReference>
<sequence>MTSSESESDDDMHLEQEERAATPLPPPPQIDHYKSLILTANYAIVCLNICLDLQDIIKQIDYYSFDEENEKMEYHKELHNLITEGHVVYKKLLKAEMNTGSNFFTGFEKDTAANTDNPSHSEVPFTIVRGRKKARSPTPPMDNSSKKLKSIEIETNNKFSELSISQSQMETDNTIVENEDDTTTETRHAARPPPPITIDNIQRSTELLKKLQDLTKQQMKGRVIGKGLRVYPETPEAYHAVRNFIDQNKLESFTYDLDQGKDLKAVIRGKSPGKLHRMSSQPSKPAATTPKINFWEERARKRQEMREAAKAEVEKQAPAPAALIPRPVALQSLPTTSSQSTPTTSSQPKPIPSTQVRKQPNQPTAYNKTMTTAPPTTNFTDTIKEMQDPKVIEVFQVLRKIIQISKSNYSLADRAMQVAALLQIDGAS</sequence>
<comment type="caution">
    <text evidence="2">The sequence shown here is derived from an EMBL/GenBank/DDBJ whole genome shotgun (WGS) entry which is preliminary data.</text>
</comment>
<protein>
    <submittedName>
        <fullName evidence="2">Uncharacterized protein</fullName>
    </submittedName>
</protein>
<feature type="compositionally biased region" description="Basic and acidic residues" evidence="1">
    <location>
        <begin position="11"/>
        <end position="20"/>
    </location>
</feature>
<gene>
    <name evidence="2" type="ORF">TNCT_473221</name>
</gene>
<organism evidence="2 3">
    <name type="scientific">Trichonephila clavata</name>
    <name type="common">Joro spider</name>
    <name type="synonym">Nephila clavata</name>
    <dbReference type="NCBI Taxonomy" id="2740835"/>
    <lineage>
        <taxon>Eukaryota</taxon>
        <taxon>Metazoa</taxon>
        <taxon>Ecdysozoa</taxon>
        <taxon>Arthropoda</taxon>
        <taxon>Chelicerata</taxon>
        <taxon>Arachnida</taxon>
        <taxon>Araneae</taxon>
        <taxon>Araneomorphae</taxon>
        <taxon>Entelegynae</taxon>
        <taxon>Araneoidea</taxon>
        <taxon>Nephilidae</taxon>
        <taxon>Trichonephila</taxon>
    </lineage>
</organism>
<evidence type="ECO:0000313" key="3">
    <source>
        <dbReference type="Proteomes" id="UP000887116"/>
    </source>
</evidence>
<evidence type="ECO:0000313" key="2">
    <source>
        <dbReference type="EMBL" id="GFR10463.1"/>
    </source>
</evidence>
<feature type="compositionally biased region" description="Basic and acidic residues" evidence="1">
    <location>
        <begin position="294"/>
        <end position="315"/>
    </location>
</feature>
<reference evidence="2" key="1">
    <citation type="submission" date="2020-07" db="EMBL/GenBank/DDBJ databases">
        <title>Multicomponent nature underlies the extraordinary mechanical properties of spider dragline silk.</title>
        <authorList>
            <person name="Kono N."/>
            <person name="Nakamura H."/>
            <person name="Mori M."/>
            <person name="Yoshida Y."/>
            <person name="Ohtoshi R."/>
            <person name="Malay A.D."/>
            <person name="Moran D.A.P."/>
            <person name="Tomita M."/>
            <person name="Numata K."/>
            <person name="Arakawa K."/>
        </authorList>
    </citation>
    <scope>NUCLEOTIDE SEQUENCE</scope>
</reference>
<evidence type="ECO:0000256" key="1">
    <source>
        <dbReference type="SAM" id="MobiDB-lite"/>
    </source>
</evidence>
<feature type="compositionally biased region" description="Polar residues" evidence="1">
    <location>
        <begin position="356"/>
        <end position="368"/>
    </location>
</feature>
<feature type="compositionally biased region" description="Acidic residues" evidence="1">
    <location>
        <begin position="1"/>
        <end position="10"/>
    </location>
</feature>
<feature type="compositionally biased region" description="Low complexity" evidence="1">
    <location>
        <begin position="331"/>
        <end position="355"/>
    </location>
</feature>
<dbReference type="AlphaFoldDB" id="A0A8X6J539"/>
<proteinExistence type="predicted"/>
<feature type="compositionally biased region" description="Low complexity" evidence="1">
    <location>
        <begin position="369"/>
        <end position="381"/>
    </location>
</feature>
<name>A0A8X6J539_TRICU</name>
<dbReference type="Proteomes" id="UP000887116">
    <property type="component" value="Unassembled WGS sequence"/>
</dbReference>
<accession>A0A8X6J539</accession>
<feature type="region of interest" description="Disordered" evidence="1">
    <location>
        <begin position="1"/>
        <end position="28"/>
    </location>
</feature>